<keyword evidence="8" id="KW-1185">Reference proteome</keyword>
<dbReference type="STRING" id="670483.S7RF04"/>
<dbReference type="OMA" id="ICRIMVA"/>
<dbReference type="SMART" id="SM00490">
    <property type="entry name" value="HELICc"/>
    <property type="match status" value="1"/>
</dbReference>
<dbReference type="SUPFAM" id="SSF52540">
    <property type="entry name" value="P-loop containing nucleoside triphosphate hydrolases"/>
    <property type="match status" value="1"/>
</dbReference>
<dbReference type="Gene3D" id="3.40.50.300">
    <property type="entry name" value="P-loop containing nucleotide triphosphate hydrolases"/>
    <property type="match status" value="1"/>
</dbReference>
<keyword evidence="2 5" id="KW-0378">Hydrolase</keyword>
<dbReference type="HOGENOM" id="CLU_2043629_0_0_1"/>
<evidence type="ECO:0000256" key="2">
    <source>
        <dbReference type="ARBA" id="ARBA00022801"/>
    </source>
</evidence>
<dbReference type="GO" id="GO:0003723">
    <property type="term" value="F:RNA binding"/>
    <property type="evidence" value="ECO:0007669"/>
    <property type="project" value="UniProtKB-UniRule"/>
</dbReference>
<dbReference type="GO" id="GO:0005524">
    <property type="term" value="F:ATP binding"/>
    <property type="evidence" value="ECO:0007669"/>
    <property type="project" value="UniProtKB-UniRule"/>
</dbReference>
<comment type="similarity">
    <text evidence="5">Belongs to the DEAD box helicase family.</text>
</comment>
<keyword evidence="4 5" id="KW-0694">RNA-binding</keyword>
<accession>S7RF04</accession>
<dbReference type="KEGG" id="gtr:GLOTRDRAFT_23081"/>
<dbReference type="AlphaFoldDB" id="S7RF04"/>
<dbReference type="EMBL" id="KB469307">
    <property type="protein sequence ID" value="EPQ52820.1"/>
    <property type="molecule type" value="Genomic_DNA"/>
</dbReference>
<evidence type="ECO:0000256" key="4">
    <source>
        <dbReference type="ARBA" id="ARBA00022884"/>
    </source>
</evidence>
<sequence length="121" mass="13509">VMIFVDSRSMADRIASYLNNHTPEALRNQKYARHYHGGMSQQYLDETCEAFTRPDGPCRILVATSGAATGVDTRDVHMVIQYGICPNSADALQRGGRAGRDEEIDALFLSMIEPWVYDVVL</sequence>
<dbReference type="RefSeq" id="XP_007868659.1">
    <property type="nucleotide sequence ID" value="XM_007870468.1"/>
</dbReference>
<organism evidence="7 8">
    <name type="scientific">Gloeophyllum trabeum (strain ATCC 11539 / FP-39264 / Madison 617)</name>
    <name type="common">Brown rot fungus</name>
    <dbReference type="NCBI Taxonomy" id="670483"/>
    <lineage>
        <taxon>Eukaryota</taxon>
        <taxon>Fungi</taxon>
        <taxon>Dikarya</taxon>
        <taxon>Basidiomycota</taxon>
        <taxon>Agaricomycotina</taxon>
        <taxon>Agaricomycetes</taxon>
        <taxon>Gloeophyllales</taxon>
        <taxon>Gloeophyllaceae</taxon>
        <taxon>Gloeophyllum</taxon>
    </lineage>
</organism>
<dbReference type="PANTHER" id="PTHR24031">
    <property type="entry name" value="RNA HELICASE"/>
    <property type="match status" value="1"/>
</dbReference>
<evidence type="ECO:0000259" key="6">
    <source>
        <dbReference type="PROSITE" id="PS51194"/>
    </source>
</evidence>
<evidence type="ECO:0000256" key="1">
    <source>
        <dbReference type="ARBA" id="ARBA00022741"/>
    </source>
</evidence>
<keyword evidence="3 5" id="KW-0067">ATP-binding</keyword>
<reference evidence="7 8" key="1">
    <citation type="journal article" date="2012" name="Science">
        <title>The Paleozoic origin of enzymatic lignin decomposition reconstructed from 31 fungal genomes.</title>
        <authorList>
            <person name="Floudas D."/>
            <person name="Binder M."/>
            <person name="Riley R."/>
            <person name="Barry K."/>
            <person name="Blanchette R.A."/>
            <person name="Henrissat B."/>
            <person name="Martinez A.T."/>
            <person name="Otillar R."/>
            <person name="Spatafora J.W."/>
            <person name="Yadav J.S."/>
            <person name="Aerts A."/>
            <person name="Benoit I."/>
            <person name="Boyd A."/>
            <person name="Carlson A."/>
            <person name="Copeland A."/>
            <person name="Coutinho P.M."/>
            <person name="de Vries R.P."/>
            <person name="Ferreira P."/>
            <person name="Findley K."/>
            <person name="Foster B."/>
            <person name="Gaskell J."/>
            <person name="Glotzer D."/>
            <person name="Gorecki P."/>
            <person name="Heitman J."/>
            <person name="Hesse C."/>
            <person name="Hori C."/>
            <person name="Igarashi K."/>
            <person name="Jurgens J.A."/>
            <person name="Kallen N."/>
            <person name="Kersten P."/>
            <person name="Kohler A."/>
            <person name="Kuees U."/>
            <person name="Kumar T.K.A."/>
            <person name="Kuo A."/>
            <person name="LaButti K."/>
            <person name="Larrondo L.F."/>
            <person name="Lindquist E."/>
            <person name="Ling A."/>
            <person name="Lombard V."/>
            <person name="Lucas S."/>
            <person name="Lundell T."/>
            <person name="Martin R."/>
            <person name="McLaughlin D.J."/>
            <person name="Morgenstern I."/>
            <person name="Morin E."/>
            <person name="Murat C."/>
            <person name="Nagy L.G."/>
            <person name="Nolan M."/>
            <person name="Ohm R.A."/>
            <person name="Patyshakuliyeva A."/>
            <person name="Rokas A."/>
            <person name="Ruiz-Duenas F.J."/>
            <person name="Sabat G."/>
            <person name="Salamov A."/>
            <person name="Samejima M."/>
            <person name="Schmutz J."/>
            <person name="Slot J.C."/>
            <person name="St John F."/>
            <person name="Stenlid J."/>
            <person name="Sun H."/>
            <person name="Sun S."/>
            <person name="Syed K."/>
            <person name="Tsang A."/>
            <person name="Wiebenga A."/>
            <person name="Young D."/>
            <person name="Pisabarro A."/>
            <person name="Eastwood D.C."/>
            <person name="Martin F."/>
            <person name="Cullen D."/>
            <person name="Grigoriev I.V."/>
            <person name="Hibbett D.S."/>
        </authorList>
    </citation>
    <scope>NUCLEOTIDE SEQUENCE [LARGE SCALE GENOMIC DNA]</scope>
    <source>
        <strain evidence="7 8">ATCC 11539</strain>
    </source>
</reference>
<name>S7RF04_GLOTA</name>
<comment type="catalytic activity">
    <reaction evidence="5">
        <text>ATP + H2O = ADP + phosphate + H(+)</text>
        <dbReference type="Rhea" id="RHEA:13065"/>
        <dbReference type="ChEBI" id="CHEBI:15377"/>
        <dbReference type="ChEBI" id="CHEBI:15378"/>
        <dbReference type="ChEBI" id="CHEBI:30616"/>
        <dbReference type="ChEBI" id="CHEBI:43474"/>
        <dbReference type="ChEBI" id="CHEBI:456216"/>
        <dbReference type="EC" id="3.6.4.13"/>
    </reaction>
</comment>
<comment type="domain">
    <text evidence="5">The Q motif is unique to and characteristic of the DEAD box family of RNA helicases and controls ATP binding and hydrolysis.</text>
</comment>
<dbReference type="Pfam" id="PF00271">
    <property type="entry name" value="Helicase_C"/>
    <property type="match status" value="1"/>
</dbReference>
<keyword evidence="1 5" id="KW-0547">Nucleotide-binding</keyword>
<keyword evidence="5" id="KW-0347">Helicase</keyword>
<gene>
    <name evidence="7" type="ORF">GLOTRDRAFT_23081</name>
</gene>
<feature type="non-terminal residue" evidence="7">
    <location>
        <position position="1"/>
    </location>
</feature>
<dbReference type="Proteomes" id="UP000030669">
    <property type="component" value="Unassembled WGS sequence"/>
</dbReference>
<dbReference type="InterPro" id="IPR001650">
    <property type="entry name" value="Helicase_C-like"/>
</dbReference>
<feature type="non-terminal residue" evidence="7">
    <location>
        <position position="121"/>
    </location>
</feature>
<dbReference type="OrthoDB" id="10261556at2759"/>
<feature type="domain" description="Helicase C-terminal" evidence="6">
    <location>
        <begin position="1"/>
        <end position="121"/>
    </location>
</feature>
<evidence type="ECO:0000313" key="7">
    <source>
        <dbReference type="EMBL" id="EPQ52820.1"/>
    </source>
</evidence>
<dbReference type="GO" id="GO:0016787">
    <property type="term" value="F:hydrolase activity"/>
    <property type="evidence" value="ECO:0007669"/>
    <property type="project" value="UniProtKB-KW"/>
</dbReference>
<dbReference type="InterPro" id="IPR027417">
    <property type="entry name" value="P-loop_NTPase"/>
</dbReference>
<comment type="function">
    <text evidence="5">RNA helicase.</text>
</comment>
<evidence type="ECO:0000256" key="3">
    <source>
        <dbReference type="ARBA" id="ARBA00022840"/>
    </source>
</evidence>
<proteinExistence type="inferred from homology"/>
<evidence type="ECO:0000313" key="8">
    <source>
        <dbReference type="Proteomes" id="UP000030669"/>
    </source>
</evidence>
<dbReference type="EC" id="3.6.4.13" evidence="5"/>
<evidence type="ECO:0000256" key="5">
    <source>
        <dbReference type="RuleBase" id="RU365068"/>
    </source>
</evidence>
<dbReference type="GeneID" id="19305085"/>
<dbReference type="GO" id="GO:0003724">
    <property type="term" value="F:RNA helicase activity"/>
    <property type="evidence" value="ECO:0007669"/>
    <property type="project" value="UniProtKB-EC"/>
</dbReference>
<protein>
    <recommendedName>
        <fullName evidence="5">ATP-dependent RNA helicase</fullName>
        <ecNumber evidence="5">3.6.4.13</ecNumber>
    </recommendedName>
</protein>
<dbReference type="PROSITE" id="PS51194">
    <property type="entry name" value="HELICASE_CTER"/>
    <property type="match status" value="1"/>
</dbReference>